<dbReference type="EMBL" id="GAIX01012843">
    <property type="protein sequence ID" value="JAA79717.1"/>
    <property type="molecule type" value="Transcribed_RNA"/>
</dbReference>
<organism evidence="1">
    <name type="scientific">Pararge aegeria</name>
    <name type="common">speckled wood butterfly</name>
    <dbReference type="NCBI Taxonomy" id="116150"/>
    <lineage>
        <taxon>Eukaryota</taxon>
        <taxon>Metazoa</taxon>
        <taxon>Ecdysozoa</taxon>
        <taxon>Arthropoda</taxon>
        <taxon>Hexapoda</taxon>
        <taxon>Insecta</taxon>
        <taxon>Pterygota</taxon>
        <taxon>Neoptera</taxon>
        <taxon>Endopterygota</taxon>
        <taxon>Lepidoptera</taxon>
        <taxon>Glossata</taxon>
        <taxon>Ditrysia</taxon>
        <taxon>Papilionoidea</taxon>
        <taxon>Nymphalidae</taxon>
        <taxon>Satyrinae</taxon>
        <taxon>Satyrini</taxon>
        <taxon>Parargina</taxon>
        <taxon>Pararge</taxon>
    </lineage>
</organism>
<evidence type="ECO:0000313" key="1">
    <source>
        <dbReference type="EMBL" id="JAA79717.1"/>
    </source>
</evidence>
<reference evidence="1" key="1">
    <citation type="journal article" date="2013" name="BMC Genomics">
        <title>Unscrambling butterfly oogenesis.</title>
        <authorList>
            <person name="Carter J.M."/>
            <person name="Baker S.C."/>
            <person name="Pink R."/>
            <person name="Carter D.R."/>
            <person name="Collins A."/>
            <person name="Tomlin J."/>
            <person name="Gibbs M."/>
            <person name="Breuker C.J."/>
        </authorList>
    </citation>
    <scope>NUCLEOTIDE SEQUENCE</scope>
    <source>
        <tissue evidence="1">Ovary</tissue>
    </source>
</reference>
<proteinExistence type="predicted"/>
<reference evidence="1" key="2">
    <citation type="submission" date="2013-05" db="EMBL/GenBank/DDBJ databases">
        <authorList>
            <person name="Carter J.-M."/>
            <person name="Baker S.C."/>
            <person name="Pink R."/>
            <person name="Carter D.R.F."/>
            <person name="Collins A."/>
            <person name="Tomlin J."/>
            <person name="Gibbs M."/>
            <person name="Breuker C.J."/>
        </authorList>
    </citation>
    <scope>NUCLEOTIDE SEQUENCE</scope>
    <source>
        <tissue evidence="1">Ovary</tissue>
    </source>
</reference>
<protein>
    <submittedName>
        <fullName evidence="1">Uncharacterized protein</fullName>
    </submittedName>
</protein>
<accession>S4PT12</accession>
<dbReference type="AlphaFoldDB" id="S4PT12"/>
<name>S4PT12_9NEOP</name>
<sequence length="74" mass="8644">MIWPTQLCVHTDSSNEFTKYPLFISLHFMIIVKAAQRVRDRKYVIAARHECGTVSRIRCASRYVLTKFPNKNSV</sequence>